<dbReference type="GeneID" id="83206137"/>
<keyword evidence="2 7" id="KW-0812">Transmembrane</keyword>
<comment type="similarity">
    <text evidence="5">Belongs to the SAT4 family.</text>
</comment>
<feature type="transmembrane region" description="Helical" evidence="7">
    <location>
        <begin position="17"/>
        <end position="38"/>
    </location>
</feature>
<accession>A0A9W9NHX0</accession>
<dbReference type="GO" id="GO:0016020">
    <property type="term" value="C:membrane"/>
    <property type="evidence" value="ECO:0007669"/>
    <property type="project" value="UniProtKB-SubCell"/>
</dbReference>
<feature type="transmembrane region" description="Helical" evidence="7">
    <location>
        <begin position="252"/>
        <end position="276"/>
    </location>
</feature>
<evidence type="ECO:0000256" key="3">
    <source>
        <dbReference type="ARBA" id="ARBA00022989"/>
    </source>
</evidence>
<evidence type="ECO:0000313" key="9">
    <source>
        <dbReference type="EMBL" id="KAJ5220334.1"/>
    </source>
</evidence>
<keyword evidence="3 7" id="KW-1133">Transmembrane helix</keyword>
<reference evidence="9" key="1">
    <citation type="submission" date="2022-11" db="EMBL/GenBank/DDBJ databases">
        <authorList>
            <person name="Petersen C."/>
        </authorList>
    </citation>
    <scope>NUCLEOTIDE SEQUENCE</scope>
    <source>
        <strain evidence="9">IBT 19713</strain>
    </source>
</reference>
<keyword evidence="10" id="KW-1185">Reference proteome</keyword>
<evidence type="ECO:0000256" key="2">
    <source>
        <dbReference type="ARBA" id="ARBA00022692"/>
    </source>
</evidence>
<dbReference type="InterPro" id="IPR052337">
    <property type="entry name" value="SAT4-like"/>
</dbReference>
<evidence type="ECO:0000256" key="1">
    <source>
        <dbReference type="ARBA" id="ARBA00004141"/>
    </source>
</evidence>
<feature type="transmembrane region" description="Helical" evidence="7">
    <location>
        <begin position="213"/>
        <end position="232"/>
    </location>
</feature>
<evidence type="ECO:0000313" key="10">
    <source>
        <dbReference type="Proteomes" id="UP001150941"/>
    </source>
</evidence>
<gene>
    <name evidence="9" type="ORF">N7468_009538</name>
</gene>
<comment type="subcellular location">
    <subcellularLocation>
        <location evidence="1">Membrane</location>
        <topology evidence="1">Multi-pass membrane protein</topology>
    </subcellularLocation>
</comment>
<proteinExistence type="inferred from homology"/>
<comment type="caution">
    <text evidence="9">The sequence shown here is derived from an EMBL/GenBank/DDBJ whole genome shotgun (WGS) entry which is preliminary data.</text>
</comment>
<dbReference type="InterPro" id="IPR049326">
    <property type="entry name" value="Rhodopsin_dom_fungi"/>
</dbReference>
<feature type="region of interest" description="Disordered" evidence="6">
    <location>
        <begin position="285"/>
        <end position="309"/>
    </location>
</feature>
<sequence length="341" mass="37725">MDTKSAAMDDQNRGPTIVAVCWVLFIVPAMMAGLRFWCKAKLSRGLGLDDLILSVSLSILLVYTALITKAVSMGVIGRHVFAIEDQESIPPALKLVYISYVLIIIGCVLSKTSFAFTLLRIVTRPWMKVLIWFIIVSMNAIMWLCAISYLAQCRPAAALWNVKLMATAKCWPTNVFETIALVAGSYSGCMDFILSVLPWIVLWELEMKKREKAGIALAMSMGIFAAVTAFIKTSKLVNVAQVQDFTWFCSSLTIWAAAETGLTIFAASIPALRLLVIRARSNYDDYPTQQSSRQSRSDRSHNRDGAQEMQLVAFETNHPNSSVKSFISKNGVNTTEVTPDA</sequence>
<dbReference type="OrthoDB" id="5417887at2759"/>
<dbReference type="Proteomes" id="UP001150941">
    <property type="component" value="Unassembled WGS sequence"/>
</dbReference>
<dbReference type="EMBL" id="JAPQKS010000007">
    <property type="protein sequence ID" value="KAJ5220334.1"/>
    <property type="molecule type" value="Genomic_DNA"/>
</dbReference>
<keyword evidence="4 7" id="KW-0472">Membrane</keyword>
<evidence type="ECO:0000256" key="5">
    <source>
        <dbReference type="ARBA" id="ARBA00038359"/>
    </source>
</evidence>
<feature type="transmembrane region" description="Helical" evidence="7">
    <location>
        <begin position="97"/>
        <end position="122"/>
    </location>
</feature>
<feature type="region of interest" description="Disordered" evidence="6">
    <location>
        <begin position="321"/>
        <end position="341"/>
    </location>
</feature>
<dbReference type="RefSeq" id="XP_058327164.1">
    <property type="nucleotide sequence ID" value="XM_058478834.1"/>
</dbReference>
<evidence type="ECO:0000256" key="7">
    <source>
        <dbReference type="SAM" id="Phobius"/>
    </source>
</evidence>
<protein>
    <recommendedName>
        <fullName evidence="8">Rhodopsin domain-containing protein</fullName>
    </recommendedName>
</protein>
<feature type="transmembrane region" description="Helical" evidence="7">
    <location>
        <begin position="179"/>
        <end position="201"/>
    </location>
</feature>
<dbReference type="Pfam" id="PF20684">
    <property type="entry name" value="Fung_rhodopsin"/>
    <property type="match status" value="1"/>
</dbReference>
<name>A0A9W9NHX0_9EURO</name>
<evidence type="ECO:0000259" key="8">
    <source>
        <dbReference type="Pfam" id="PF20684"/>
    </source>
</evidence>
<dbReference type="PANTHER" id="PTHR33048">
    <property type="entry name" value="PTH11-LIKE INTEGRAL MEMBRANE PROTEIN (AFU_ORTHOLOGUE AFUA_5G11245)"/>
    <property type="match status" value="1"/>
</dbReference>
<evidence type="ECO:0000256" key="6">
    <source>
        <dbReference type="SAM" id="MobiDB-lite"/>
    </source>
</evidence>
<organism evidence="9 10">
    <name type="scientific">Penicillium chermesinum</name>
    <dbReference type="NCBI Taxonomy" id="63820"/>
    <lineage>
        <taxon>Eukaryota</taxon>
        <taxon>Fungi</taxon>
        <taxon>Dikarya</taxon>
        <taxon>Ascomycota</taxon>
        <taxon>Pezizomycotina</taxon>
        <taxon>Eurotiomycetes</taxon>
        <taxon>Eurotiomycetidae</taxon>
        <taxon>Eurotiales</taxon>
        <taxon>Aspergillaceae</taxon>
        <taxon>Penicillium</taxon>
    </lineage>
</organism>
<feature type="transmembrane region" description="Helical" evidence="7">
    <location>
        <begin position="129"/>
        <end position="151"/>
    </location>
</feature>
<dbReference type="PANTHER" id="PTHR33048:SF42">
    <property type="entry name" value="INTEGRAL MEMBRANE PROTEIN"/>
    <property type="match status" value="1"/>
</dbReference>
<feature type="transmembrane region" description="Helical" evidence="7">
    <location>
        <begin position="50"/>
        <end position="77"/>
    </location>
</feature>
<evidence type="ECO:0000256" key="4">
    <source>
        <dbReference type="ARBA" id="ARBA00023136"/>
    </source>
</evidence>
<dbReference type="AlphaFoldDB" id="A0A9W9NHX0"/>
<feature type="compositionally biased region" description="Basic and acidic residues" evidence="6">
    <location>
        <begin position="295"/>
        <end position="306"/>
    </location>
</feature>
<reference evidence="9" key="2">
    <citation type="journal article" date="2023" name="IMA Fungus">
        <title>Comparative genomic study of the Penicillium genus elucidates a diverse pangenome and 15 lateral gene transfer events.</title>
        <authorList>
            <person name="Petersen C."/>
            <person name="Sorensen T."/>
            <person name="Nielsen M.R."/>
            <person name="Sondergaard T.E."/>
            <person name="Sorensen J.L."/>
            <person name="Fitzpatrick D.A."/>
            <person name="Frisvad J.C."/>
            <person name="Nielsen K.L."/>
        </authorList>
    </citation>
    <scope>NUCLEOTIDE SEQUENCE</scope>
    <source>
        <strain evidence="9">IBT 19713</strain>
    </source>
</reference>
<feature type="domain" description="Rhodopsin" evidence="8">
    <location>
        <begin position="34"/>
        <end position="276"/>
    </location>
</feature>